<dbReference type="Gene3D" id="3.40.970.20">
    <property type="entry name" value="Carbon monoxide dehydrogenase alpha subunit. Chain D, domain 4"/>
    <property type="match status" value="1"/>
</dbReference>
<dbReference type="EMBL" id="LAZR01033094">
    <property type="protein sequence ID" value="KKL49067.1"/>
    <property type="molecule type" value="Genomic_DNA"/>
</dbReference>
<comment type="caution">
    <text evidence="2">The sequence shown here is derived from an EMBL/GenBank/DDBJ whole genome shotgun (WGS) entry which is preliminary data.</text>
</comment>
<dbReference type="Gene3D" id="3.40.1470.10">
    <property type="entry name" value="Bifunctional carbon monoxide dehydrogenase/acetyl-coa synthase(codh/acs), Chain M, domain 5"/>
    <property type="match status" value="1"/>
</dbReference>
<dbReference type="GO" id="GO:0043885">
    <property type="term" value="F:anaerobic carbon-monoxide dehydrogenase activity"/>
    <property type="evidence" value="ECO:0007669"/>
    <property type="project" value="InterPro"/>
</dbReference>
<protein>
    <recommendedName>
        <fullName evidence="1">CO dehydrogenase/acetyl-CoA synthase complex beta subunit C-terminal domain-containing protein</fullName>
    </recommendedName>
</protein>
<name>A0A0F9FD39_9ZZZZ</name>
<dbReference type="InterPro" id="IPR045822">
    <property type="entry name" value="ACS_CODH_B_C"/>
</dbReference>
<sequence>YWGLRYEYPRLKNIAITILYDPNSLASQSENISEYKKQRREFIKNMTEDNTEEFCACTECRPFSLVHTCILTPERMGMCASRTYASTKAAAYFGSSVIPWKRPSEKDLALRCAFNKGALLDANKGEYQGCNQIYDQMTNAQLKRVYLHSLRGYPLTSCGCFQTLAFWIDEVKGIGIMSRDCQALAPDGRSWTVLANIAGGKQSDGISGMSVSYIRSQSFLKGDGGIENVVWVNRDLYDKISDLFLPGQKVATEKEVHTVEELKGFLEKQRKS</sequence>
<dbReference type="AlphaFoldDB" id="A0A0F9FD39"/>
<dbReference type="SUPFAM" id="SSF56821">
    <property type="entry name" value="Prismane protein-like"/>
    <property type="match status" value="1"/>
</dbReference>
<evidence type="ECO:0000259" key="1">
    <source>
        <dbReference type="Pfam" id="PF19436"/>
    </source>
</evidence>
<organism evidence="2">
    <name type="scientific">marine sediment metagenome</name>
    <dbReference type="NCBI Taxonomy" id="412755"/>
    <lineage>
        <taxon>unclassified sequences</taxon>
        <taxon>metagenomes</taxon>
        <taxon>ecological metagenomes</taxon>
    </lineage>
</organism>
<proteinExistence type="predicted"/>
<feature type="non-terminal residue" evidence="2">
    <location>
        <position position="1"/>
    </location>
</feature>
<feature type="domain" description="CO dehydrogenase/acetyl-CoA synthase complex beta subunit C-terminal" evidence="1">
    <location>
        <begin position="37"/>
        <end position="245"/>
    </location>
</feature>
<evidence type="ECO:0000313" key="2">
    <source>
        <dbReference type="EMBL" id="KKL49067.1"/>
    </source>
</evidence>
<dbReference type="GO" id="GO:0006084">
    <property type="term" value="P:acetyl-CoA metabolic process"/>
    <property type="evidence" value="ECO:0007669"/>
    <property type="project" value="InterPro"/>
</dbReference>
<accession>A0A0F9FD39</accession>
<reference evidence="2" key="1">
    <citation type="journal article" date="2015" name="Nature">
        <title>Complex archaea that bridge the gap between prokaryotes and eukaryotes.</title>
        <authorList>
            <person name="Spang A."/>
            <person name="Saw J.H."/>
            <person name="Jorgensen S.L."/>
            <person name="Zaremba-Niedzwiedzka K."/>
            <person name="Martijn J."/>
            <person name="Lind A.E."/>
            <person name="van Eijk R."/>
            <person name="Schleper C."/>
            <person name="Guy L."/>
            <person name="Ettema T.J."/>
        </authorList>
    </citation>
    <scope>NUCLEOTIDE SEQUENCE</scope>
</reference>
<dbReference type="InterPro" id="IPR004461">
    <property type="entry name" value="CO_DH/Ac-CoA_synth_bsu"/>
</dbReference>
<dbReference type="InterPro" id="IPR011254">
    <property type="entry name" value="Prismane-like_sf"/>
</dbReference>
<dbReference type="PANTHER" id="PTHR42281">
    <property type="match status" value="1"/>
</dbReference>
<dbReference type="Pfam" id="PF19436">
    <property type="entry name" value="ACS_CODH_B_C"/>
    <property type="match status" value="1"/>
</dbReference>
<gene>
    <name evidence="2" type="ORF">LCGC14_2319210</name>
</gene>
<dbReference type="PANTHER" id="PTHR42281:SF1">
    <property type="entry name" value="ACETYL-COA DECARBONYLASE_SYNTHASE COMPLEX SUBUNIT BETA 1"/>
    <property type="match status" value="1"/>
</dbReference>